<sequence>MWMHLSAFSRKALVTDSAVCCSSPKSTYSPLPDNYNCKVGLALTSDGKTIVCYHPSVDILYEHTILDARKPTPLQIGENDVLQRVQLQTYAAYSH</sequence>
<dbReference type="GO" id="GO:0005762">
    <property type="term" value="C:mitochondrial large ribosomal subunit"/>
    <property type="evidence" value="ECO:0007669"/>
    <property type="project" value="TreeGrafter"/>
</dbReference>
<dbReference type="PANTHER" id="PTHR13450">
    <property type="entry name" value="MITOCHONDRIAL 39S RIBOSOMAL PROTEIN L42"/>
    <property type="match status" value="1"/>
</dbReference>
<dbReference type="PANTHER" id="PTHR13450:SF4">
    <property type="entry name" value="LARGE RIBOSOMAL SUBUNIT PROTEIN ML42"/>
    <property type="match status" value="1"/>
</dbReference>
<protein>
    <recommendedName>
        <fullName evidence="7">Large ribosomal subunit protein mL42</fullName>
    </recommendedName>
</protein>
<evidence type="ECO:0000256" key="3">
    <source>
        <dbReference type="ARBA" id="ARBA00022946"/>
    </source>
</evidence>
<keyword evidence="3" id="KW-0809">Transit peptide</keyword>
<reference evidence="8" key="2">
    <citation type="submission" date="2025-09" db="UniProtKB">
        <authorList>
            <consortium name="Ensembl"/>
        </authorList>
    </citation>
    <scope>IDENTIFICATION</scope>
</reference>
<organism evidence="8 9">
    <name type="scientific">Salvator merianae</name>
    <name type="common">Argentine black and white tegu</name>
    <name type="synonym">Tupinambis merianae</name>
    <dbReference type="NCBI Taxonomy" id="96440"/>
    <lineage>
        <taxon>Eukaryota</taxon>
        <taxon>Metazoa</taxon>
        <taxon>Chordata</taxon>
        <taxon>Craniata</taxon>
        <taxon>Vertebrata</taxon>
        <taxon>Euteleostomi</taxon>
        <taxon>Lepidosauria</taxon>
        <taxon>Squamata</taxon>
        <taxon>Bifurcata</taxon>
        <taxon>Unidentata</taxon>
        <taxon>Episquamata</taxon>
        <taxon>Laterata</taxon>
        <taxon>Teiioidea</taxon>
        <taxon>Teiidae</taxon>
        <taxon>Salvator</taxon>
    </lineage>
</organism>
<name>A0A8D0BGT4_SALMN</name>
<dbReference type="Proteomes" id="UP000694421">
    <property type="component" value="Unplaced"/>
</dbReference>
<comment type="similarity">
    <text evidence="2">Belongs to the mitochondrion-specific ribosomal protein mL42 family.</text>
</comment>
<evidence type="ECO:0000313" key="9">
    <source>
        <dbReference type="Proteomes" id="UP000694421"/>
    </source>
</evidence>
<evidence type="ECO:0000313" key="8">
    <source>
        <dbReference type="Ensembl" id="ENSSMRP00000008401.1"/>
    </source>
</evidence>
<keyword evidence="6" id="KW-0687">Ribonucleoprotein</keyword>
<evidence type="ECO:0000256" key="6">
    <source>
        <dbReference type="ARBA" id="ARBA00023274"/>
    </source>
</evidence>
<keyword evidence="9" id="KW-1185">Reference proteome</keyword>
<evidence type="ECO:0000256" key="4">
    <source>
        <dbReference type="ARBA" id="ARBA00022980"/>
    </source>
</evidence>
<comment type="subcellular location">
    <subcellularLocation>
        <location evidence="1">Mitochondrion</location>
    </subcellularLocation>
</comment>
<reference evidence="8" key="1">
    <citation type="submission" date="2025-08" db="UniProtKB">
        <authorList>
            <consortium name="Ensembl"/>
        </authorList>
    </citation>
    <scope>IDENTIFICATION</scope>
</reference>
<evidence type="ECO:0000256" key="1">
    <source>
        <dbReference type="ARBA" id="ARBA00004173"/>
    </source>
</evidence>
<keyword evidence="4" id="KW-0689">Ribosomal protein</keyword>
<dbReference type="InterPro" id="IPR019346">
    <property type="entry name" value="Ribosomal_mL42"/>
</dbReference>
<evidence type="ECO:0000256" key="7">
    <source>
        <dbReference type="ARBA" id="ARBA00035189"/>
    </source>
</evidence>
<dbReference type="GeneTree" id="ENSGT00390000010491"/>
<dbReference type="Ensembl" id="ENSSMRT00000009823.1">
    <property type="protein sequence ID" value="ENSSMRP00000008401.1"/>
    <property type="gene ID" value="ENSSMRG00000006733.1"/>
</dbReference>
<accession>A0A8D0BGT4</accession>
<dbReference type="Pfam" id="PF10210">
    <property type="entry name" value="MRP-S32"/>
    <property type="match status" value="1"/>
</dbReference>
<evidence type="ECO:0000256" key="2">
    <source>
        <dbReference type="ARBA" id="ARBA00005556"/>
    </source>
</evidence>
<keyword evidence="5" id="KW-0496">Mitochondrion</keyword>
<proteinExistence type="inferred from homology"/>
<evidence type="ECO:0000256" key="5">
    <source>
        <dbReference type="ARBA" id="ARBA00023128"/>
    </source>
</evidence>
<dbReference type="AlphaFoldDB" id="A0A8D0BGT4"/>